<protein>
    <submittedName>
        <fullName evidence="3">Peptidase</fullName>
    </submittedName>
</protein>
<name>A0A169RDR3_9HYPH</name>
<feature type="domain" description="PepSY" evidence="2">
    <location>
        <begin position="190"/>
        <end position="236"/>
    </location>
</feature>
<reference evidence="3 4" key="1">
    <citation type="journal article" date="2016" name="Genome Announc.">
        <title>Complete Genome Sequence of Methylobacterium populi P-1M, Isolated from Pink-Pigmented Household Biofilm.</title>
        <authorList>
            <person name="Morohoshi T."/>
            <person name="Ikeda T."/>
        </authorList>
    </citation>
    <scope>NUCLEOTIDE SEQUENCE [LARGE SCALE GENOMIC DNA]</scope>
    <source>
        <strain evidence="3 4">P-1M</strain>
    </source>
</reference>
<dbReference type="AlphaFoldDB" id="A0A169RDR3"/>
<evidence type="ECO:0000313" key="4">
    <source>
        <dbReference type="Proteomes" id="UP000218288"/>
    </source>
</evidence>
<organism evidence="3 4">
    <name type="scientific">Methylorubrum populi</name>
    <dbReference type="NCBI Taxonomy" id="223967"/>
    <lineage>
        <taxon>Bacteria</taxon>
        <taxon>Pseudomonadati</taxon>
        <taxon>Pseudomonadota</taxon>
        <taxon>Alphaproteobacteria</taxon>
        <taxon>Hyphomicrobiales</taxon>
        <taxon>Methylobacteriaceae</taxon>
        <taxon>Methylorubrum</taxon>
    </lineage>
</organism>
<dbReference type="Pfam" id="PF03413">
    <property type="entry name" value="PepSY"/>
    <property type="match status" value="1"/>
</dbReference>
<feature type="region of interest" description="Disordered" evidence="1">
    <location>
        <begin position="68"/>
        <end position="94"/>
    </location>
</feature>
<accession>A0A169RDR3</accession>
<dbReference type="InterPro" id="IPR025711">
    <property type="entry name" value="PepSY"/>
</dbReference>
<dbReference type="Proteomes" id="UP000218288">
    <property type="component" value="Chromosome"/>
</dbReference>
<evidence type="ECO:0000259" key="2">
    <source>
        <dbReference type="Pfam" id="PF03413"/>
    </source>
</evidence>
<dbReference type="EMBL" id="AP014809">
    <property type="protein sequence ID" value="BAU92932.1"/>
    <property type="molecule type" value="Genomic_DNA"/>
</dbReference>
<sequence>MRDGGYHRASNVMPRCNQAAVRAVQRVLHKPENGKPAMKTSAMKTNILRLTAASGLLALMTGVAAAQNPDLTKNPENTGRAPSATEATKSNSDLKEWQVAKSAKVGLAQAIATAEGKAEGEEKGGRAIDADFEKADSKNPARYAIKVVYPSGKLVEHGVNADTGDLYKSENQPIERYFTRLKASDFQNAKVSLKDAIALAEQKVPGSKAYEAEVEREGNSVEYEIKLALTDREQEVKVGPDGTVKND</sequence>
<gene>
    <name evidence="3" type="ORF">MPPM_4327</name>
</gene>
<proteinExistence type="predicted"/>
<evidence type="ECO:0000313" key="3">
    <source>
        <dbReference type="EMBL" id="BAU92932.1"/>
    </source>
</evidence>
<evidence type="ECO:0000256" key="1">
    <source>
        <dbReference type="SAM" id="MobiDB-lite"/>
    </source>
</evidence>
<dbReference type="Gene3D" id="3.10.450.40">
    <property type="match status" value="2"/>
</dbReference>